<comment type="similarity">
    <text evidence="1">Belongs to the SEC23/SEC24 family. SEC24 subfamily.</text>
</comment>
<feature type="domain" description="Gelsolin-like" evidence="2">
    <location>
        <begin position="593"/>
        <end position="627"/>
    </location>
</feature>
<sequence length="713" mass="82113">MKSLNFKKLQGEKLNNTKNLRFLLFFTLTKSKHLKQTFYKQLRFLRIFYSITLFYNMQDATQVYDENFNNQEEIQWYRQSPKVLNSTFYTVEFDKLQLPINVFELERCVKCQGYLNCFCEIIAPGQKWICVLCGSENRVDVPFTYLNNNYRQTETVEFYNKITFEHPMLTSNIFEIEAPEGFNIKSTDAPTLVFNIEVTLQSERNALLPSLLTSIKESLKAAVEEGKYDTRTKVAFIFYSDHLFVLNKNKTMTAITGAIPQVLRDEICFNLYEDFEEMTNLFNSLETYFANTHTNGNCLLQSMQFISSVFKSASVYTFMCSMPNTGSGMLKESNKLVESEAYKKVTISMDIKAIAMNLFMCTKQTLELAQFRSLVSTGGQIFHYTNYDGEDSTYTEKLYADLNELINSEVSYNALMRIRASEGLVVKRKVGNFIQRENNLCAFANYNSKHSISFEVQGDQDKYVQIAMVRTRKNGIKTIRIATFFNRTPENCFNSINQCALGFMQIAQEKEFIKQGTGGIFLDQTLKSIINDSSLKISNHELAMFFSAYKKNLIFDQSISSDFRAYYAYLLTNSSISICDKISYPLLVDLTNLESALPLSKNSINDESIYLLDSGVNLYIFIGKNNENYGEFFEEVPVSGLCLLDNFSQNENGKYLAETIAWLTNGCTIKPKYIVVVDRENSPLSEIFRKHLYDDSQKNIPDAMTYYNSLLNN</sequence>
<feature type="domain" description="Sec23/Sec24 beta-sandwich" evidence="5">
    <location>
        <begin position="412"/>
        <end position="485"/>
    </location>
</feature>
<keyword evidence="7" id="KW-1185">Reference proteome</keyword>
<evidence type="ECO:0000256" key="1">
    <source>
        <dbReference type="ARBA" id="ARBA00008334"/>
    </source>
</evidence>
<accession>A0A1W0E7R7</accession>
<dbReference type="SUPFAM" id="SSF81995">
    <property type="entry name" value="beta-sandwich domain of Sec23/24"/>
    <property type="match status" value="1"/>
</dbReference>
<dbReference type="InterPro" id="IPR006895">
    <property type="entry name" value="Znf_Sec23_Sec24"/>
</dbReference>
<organism evidence="6 7">
    <name type="scientific">Ecytonucleospora hepatopenaei</name>
    <dbReference type="NCBI Taxonomy" id="646526"/>
    <lineage>
        <taxon>Eukaryota</taxon>
        <taxon>Fungi</taxon>
        <taxon>Fungi incertae sedis</taxon>
        <taxon>Microsporidia</taxon>
        <taxon>Enterocytozoonidae</taxon>
        <taxon>Ecytonucleospora</taxon>
    </lineage>
</organism>
<dbReference type="Pfam" id="PF04810">
    <property type="entry name" value="zf-Sec23_Sec24"/>
    <property type="match status" value="1"/>
</dbReference>
<dbReference type="Gene3D" id="3.40.50.410">
    <property type="entry name" value="von Willebrand factor, type A domain"/>
    <property type="match status" value="1"/>
</dbReference>
<dbReference type="GO" id="GO:0006886">
    <property type="term" value="P:intracellular protein transport"/>
    <property type="evidence" value="ECO:0007669"/>
    <property type="project" value="InterPro"/>
</dbReference>
<protein>
    <submittedName>
        <fullName evidence="6">SEC24</fullName>
    </submittedName>
</protein>
<comment type="caution">
    <text evidence="6">The sequence shown here is derived from an EMBL/GenBank/DDBJ whole genome shotgun (WGS) entry which is preliminary data.</text>
</comment>
<dbReference type="OrthoDB" id="49016at2759"/>
<dbReference type="SUPFAM" id="SSF53300">
    <property type="entry name" value="vWA-like"/>
    <property type="match status" value="1"/>
</dbReference>
<dbReference type="Pfam" id="PF00626">
    <property type="entry name" value="Gelsolin"/>
    <property type="match status" value="1"/>
</dbReference>
<dbReference type="GO" id="GO:0000149">
    <property type="term" value="F:SNARE binding"/>
    <property type="evidence" value="ECO:0007669"/>
    <property type="project" value="TreeGrafter"/>
</dbReference>
<dbReference type="SUPFAM" id="SSF82754">
    <property type="entry name" value="C-terminal, gelsolin-like domain of Sec23/24"/>
    <property type="match status" value="1"/>
</dbReference>
<dbReference type="InterPro" id="IPR007123">
    <property type="entry name" value="Gelsolin-like_dom"/>
</dbReference>
<feature type="domain" description="Sec23/Sec24 trunk" evidence="4">
    <location>
        <begin position="190"/>
        <end position="404"/>
    </location>
</feature>
<evidence type="ECO:0000313" key="7">
    <source>
        <dbReference type="Proteomes" id="UP000192758"/>
    </source>
</evidence>
<dbReference type="PANTHER" id="PTHR13803:SF4">
    <property type="entry name" value="SECRETORY 24CD, ISOFORM C"/>
    <property type="match status" value="1"/>
</dbReference>
<dbReference type="GO" id="GO:0090110">
    <property type="term" value="P:COPII-coated vesicle cargo loading"/>
    <property type="evidence" value="ECO:0007669"/>
    <property type="project" value="TreeGrafter"/>
</dbReference>
<dbReference type="GO" id="GO:0070971">
    <property type="term" value="C:endoplasmic reticulum exit site"/>
    <property type="evidence" value="ECO:0007669"/>
    <property type="project" value="TreeGrafter"/>
</dbReference>
<dbReference type="Gene3D" id="3.40.20.10">
    <property type="entry name" value="Severin"/>
    <property type="match status" value="1"/>
</dbReference>
<dbReference type="InterPro" id="IPR006896">
    <property type="entry name" value="Sec23/24_trunk_dom"/>
</dbReference>
<dbReference type="InterPro" id="IPR036465">
    <property type="entry name" value="vWFA_dom_sf"/>
</dbReference>
<dbReference type="GO" id="GO:0008270">
    <property type="term" value="F:zinc ion binding"/>
    <property type="evidence" value="ECO:0007669"/>
    <property type="project" value="InterPro"/>
</dbReference>
<feature type="domain" description="Zinc finger Sec23/Sec24-type" evidence="3">
    <location>
        <begin position="107"/>
        <end position="139"/>
    </location>
</feature>
<dbReference type="SUPFAM" id="SSF82919">
    <property type="entry name" value="Zn-finger domain of Sec23/24"/>
    <property type="match status" value="1"/>
</dbReference>
<evidence type="ECO:0000259" key="2">
    <source>
        <dbReference type="Pfam" id="PF00626"/>
    </source>
</evidence>
<dbReference type="InterPro" id="IPR036174">
    <property type="entry name" value="Znf_Sec23_Sec24_sf"/>
</dbReference>
<reference evidence="6 7" key="1">
    <citation type="journal article" date="2017" name="Environ. Microbiol.">
        <title>Decay of the glycolytic pathway and adaptation to intranuclear parasitism within Enterocytozoonidae microsporidia.</title>
        <authorList>
            <person name="Wiredu Boakye D."/>
            <person name="Jaroenlak P."/>
            <person name="Prachumwat A."/>
            <person name="Williams T.A."/>
            <person name="Bateman K.S."/>
            <person name="Itsathitphaisarn O."/>
            <person name="Sritunyalucksana K."/>
            <person name="Paszkiewicz K.H."/>
            <person name="Moore K.A."/>
            <person name="Stentiford G.D."/>
            <person name="Williams B.A."/>
        </authorList>
    </citation>
    <scope>NUCLEOTIDE SEQUENCE [LARGE SCALE GENOMIC DNA]</scope>
    <source>
        <strain evidence="6 7">TH1</strain>
    </source>
</reference>
<dbReference type="GO" id="GO:0030127">
    <property type="term" value="C:COPII vesicle coat"/>
    <property type="evidence" value="ECO:0007669"/>
    <property type="project" value="InterPro"/>
</dbReference>
<evidence type="ECO:0000259" key="3">
    <source>
        <dbReference type="Pfam" id="PF04810"/>
    </source>
</evidence>
<dbReference type="Pfam" id="PF04811">
    <property type="entry name" value="Sec23_trunk"/>
    <property type="match status" value="1"/>
</dbReference>
<dbReference type="InterPro" id="IPR036180">
    <property type="entry name" value="Gelsolin-like_dom_sf"/>
</dbReference>
<dbReference type="AlphaFoldDB" id="A0A1W0E7R7"/>
<dbReference type="Gene3D" id="1.20.120.730">
    <property type="entry name" value="Sec23/Sec24 helical domain"/>
    <property type="match status" value="1"/>
</dbReference>
<evidence type="ECO:0000259" key="4">
    <source>
        <dbReference type="Pfam" id="PF04811"/>
    </source>
</evidence>
<dbReference type="InterPro" id="IPR050550">
    <property type="entry name" value="SEC23_SEC24_subfamily"/>
</dbReference>
<dbReference type="InterPro" id="IPR029006">
    <property type="entry name" value="ADF-H/Gelsolin-like_dom_sf"/>
</dbReference>
<dbReference type="PANTHER" id="PTHR13803">
    <property type="entry name" value="SEC24-RELATED PROTEIN"/>
    <property type="match status" value="1"/>
</dbReference>
<name>A0A1W0E7R7_9MICR</name>
<dbReference type="Gene3D" id="2.60.40.1670">
    <property type="entry name" value="beta-sandwich domain of Sec23/24"/>
    <property type="match status" value="1"/>
</dbReference>
<dbReference type="VEuPathDB" id="MicrosporidiaDB:EHP00_598"/>
<dbReference type="InterPro" id="IPR012990">
    <property type="entry name" value="Beta-sandwich_Sec23_24"/>
</dbReference>
<evidence type="ECO:0000259" key="5">
    <source>
        <dbReference type="Pfam" id="PF08033"/>
    </source>
</evidence>
<dbReference type="STRING" id="646526.A0A1W0E7R7"/>
<gene>
    <name evidence="6" type="primary">SEC24</name>
    <name evidence="6" type="ORF">EHP00_598</name>
</gene>
<dbReference type="Pfam" id="PF08033">
    <property type="entry name" value="Sec23_BS"/>
    <property type="match status" value="1"/>
</dbReference>
<dbReference type="Gene3D" id="2.30.30.380">
    <property type="entry name" value="Zn-finger domain of Sec23/24"/>
    <property type="match status" value="1"/>
</dbReference>
<proteinExistence type="inferred from homology"/>
<dbReference type="Proteomes" id="UP000192758">
    <property type="component" value="Unassembled WGS sequence"/>
</dbReference>
<evidence type="ECO:0000313" key="6">
    <source>
        <dbReference type="EMBL" id="OQS55256.1"/>
    </source>
</evidence>
<dbReference type="EMBL" id="MNPJ01000012">
    <property type="protein sequence ID" value="OQS55256.1"/>
    <property type="molecule type" value="Genomic_DNA"/>
</dbReference>